<accession>A0A1M6D234</accession>
<name>A0A1M6D234_9RHOB</name>
<dbReference type="SUPFAM" id="SSF55785">
    <property type="entry name" value="PYP-like sensor domain (PAS domain)"/>
    <property type="match status" value="1"/>
</dbReference>
<reference evidence="2 3" key="1">
    <citation type="submission" date="2016-11" db="EMBL/GenBank/DDBJ databases">
        <authorList>
            <person name="Jaros S."/>
            <person name="Januszkiewicz K."/>
            <person name="Wedrychowicz H."/>
        </authorList>
    </citation>
    <scope>NUCLEOTIDE SEQUENCE [LARGE SCALE GENOMIC DNA]</scope>
    <source>
        <strain evidence="2 3">DSM 26892</strain>
    </source>
</reference>
<organism evidence="2 3">
    <name type="scientific">Palleronia salina</name>
    <dbReference type="NCBI Taxonomy" id="313368"/>
    <lineage>
        <taxon>Bacteria</taxon>
        <taxon>Pseudomonadati</taxon>
        <taxon>Pseudomonadota</taxon>
        <taxon>Alphaproteobacteria</taxon>
        <taxon>Rhodobacterales</taxon>
        <taxon>Roseobacteraceae</taxon>
        <taxon>Palleronia</taxon>
    </lineage>
</organism>
<keyword evidence="3" id="KW-1185">Reference proteome</keyword>
<keyword evidence="1" id="KW-0732">Signal</keyword>
<protein>
    <submittedName>
        <fullName evidence="2">PAS fold</fullName>
    </submittedName>
</protein>
<dbReference type="EMBL" id="FQZA01000002">
    <property type="protein sequence ID" value="SHI67310.1"/>
    <property type="molecule type" value="Genomic_DNA"/>
</dbReference>
<evidence type="ECO:0000313" key="3">
    <source>
        <dbReference type="Proteomes" id="UP000184040"/>
    </source>
</evidence>
<dbReference type="InterPro" id="IPR035965">
    <property type="entry name" value="PAS-like_dom_sf"/>
</dbReference>
<evidence type="ECO:0000313" key="2">
    <source>
        <dbReference type="EMBL" id="SHI67310.1"/>
    </source>
</evidence>
<proteinExistence type="predicted"/>
<dbReference type="AlphaFoldDB" id="A0A1M6D234"/>
<dbReference type="STRING" id="313368.SAMN04488012_102235"/>
<gene>
    <name evidence="2" type="ORF">SAMN04488012_102235</name>
</gene>
<sequence>MTVVDLVLICATVSLSAALSGAAFLAHRLGADRRDQRLTREADPTATSFVVDRGALVDATAPAREYLARLGDGRATYRSLAGHLDRLFPGFSRTMLDMPRLGVATLASQDRSTALRLRNEGTGVRLSLVSAETDIVTLDRGAHASLGAELDSLRAQGDAMAFAAWREGPEGTISWVNRAYLALVEEVSDGPSTAWPPHRVFPRLNPDEGDIQRLSLTDPDGGERWFDCHLSRIGADLFVTALPVDALVRAETSLSESIQTFSRTFAQLTVGIALFDRDRQLVMFNPALTDLTTLPIDLLLSRPGLDSFLDALRSRNMMPEPKDYSSWRDHVLNVERAASDGTYCELWHLAGERTFRVTGRPQPDGAFALLVEDISAEVGLTRRFRSEIATTRAALDALPDAVAVFDEIGTLVLTNAAYDKLWCVDTESTLTQITARDALGDWMAKSEPHPCWTELRNHMLRGAEARDWTATIVTTAGTPLKLTFGSLPNAMTMVRFTPAAPPQRRARITPLRGAAEVAARLKA</sequence>
<feature type="signal peptide" evidence="1">
    <location>
        <begin position="1"/>
        <end position="25"/>
    </location>
</feature>
<feature type="chain" id="PRO_5012296719" evidence="1">
    <location>
        <begin position="26"/>
        <end position="523"/>
    </location>
</feature>
<evidence type="ECO:0000256" key="1">
    <source>
        <dbReference type="SAM" id="SignalP"/>
    </source>
</evidence>
<dbReference type="Gene3D" id="3.30.450.20">
    <property type="entry name" value="PAS domain"/>
    <property type="match status" value="1"/>
</dbReference>
<dbReference type="Pfam" id="PF12860">
    <property type="entry name" value="PAS_7"/>
    <property type="match status" value="1"/>
</dbReference>
<dbReference type="Proteomes" id="UP000184040">
    <property type="component" value="Unassembled WGS sequence"/>
</dbReference>
<dbReference type="RefSeq" id="WP_073126990.1">
    <property type="nucleotide sequence ID" value="NZ_FQZA01000002.1"/>
</dbReference>